<dbReference type="EMBL" id="JAANBB010000094">
    <property type="protein sequence ID" value="KAF7550624.1"/>
    <property type="molecule type" value="Genomic_DNA"/>
</dbReference>
<dbReference type="GO" id="GO:0000976">
    <property type="term" value="F:transcription cis-regulatory region binding"/>
    <property type="evidence" value="ECO:0007669"/>
    <property type="project" value="TreeGrafter"/>
</dbReference>
<dbReference type="OrthoDB" id="5226580at2759"/>
<evidence type="ECO:0000256" key="3">
    <source>
        <dbReference type="ARBA" id="ARBA00023125"/>
    </source>
</evidence>
<organism evidence="7 8">
    <name type="scientific">Cylindrodendrum hubeiense</name>
    <dbReference type="NCBI Taxonomy" id="595255"/>
    <lineage>
        <taxon>Eukaryota</taxon>
        <taxon>Fungi</taxon>
        <taxon>Dikarya</taxon>
        <taxon>Ascomycota</taxon>
        <taxon>Pezizomycotina</taxon>
        <taxon>Sordariomycetes</taxon>
        <taxon>Hypocreomycetidae</taxon>
        <taxon>Hypocreales</taxon>
        <taxon>Nectriaceae</taxon>
        <taxon>Cylindrodendrum</taxon>
    </lineage>
</organism>
<feature type="compositionally biased region" description="Low complexity" evidence="6">
    <location>
        <begin position="60"/>
        <end position="90"/>
    </location>
</feature>
<keyword evidence="2" id="KW-0805">Transcription regulation</keyword>
<evidence type="ECO:0000256" key="2">
    <source>
        <dbReference type="ARBA" id="ARBA00023015"/>
    </source>
</evidence>
<dbReference type="PANTHER" id="PTHR31845">
    <property type="entry name" value="FINGER DOMAIN PROTEIN, PUTATIVE-RELATED"/>
    <property type="match status" value="1"/>
</dbReference>
<evidence type="ECO:0000256" key="1">
    <source>
        <dbReference type="ARBA" id="ARBA00004123"/>
    </source>
</evidence>
<dbReference type="GO" id="GO:0000981">
    <property type="term" value="F:DNA-binding transcription factor activity, RNA polymerase II-specific"/>
    <property type="evidence" value="ECO:0007669"/>
    <property type="project" value="TreeGrafter"/>
</dbReference>
<evidence type="ECO:0000256" key="5">
    <source>
        <dbReference type="ARBA" id="ARBA00023242"/>
    </source>
</evidence>
<dbReference type="AlphaFoldDB" id="A0A9P5H8N7"/>
<evidence type="ECO:0000256" key="4">
    <source>
        <dbReference type="ARBA" id="ARBA00023163"/>
    </source>
</evidence>
<evidence type="ECO:0000313" key="8">
    <source>
        <dbReference type="Proteomes" id="UP000722485"/>
    </source>
</evidence>
<feature type="region of interest" description="Disordered" evidence="6">
    <location>
        <begin position="57"/>
        <end position="102"/>
    </location>
</feature>
<name>A0A9P5H8N7_9HYPO</name>
<dbReference type="PANTHER" id="PTHR31845:SF10">
    <property type="entry name" value="ZN(II)2CYS6 TRANSCRIPTION FACTOR (EUROFUNG)"/>
    <property type="match status" value="1"/>
</dbReference>
<keyword evidence="5" id="KW-0539">Nucleus</keyword>
<dbReference type="InterPro" id="IPR051089">
    <property type="entry name" value="prtT"/>
</dbReference>
<feature type="compositionally biased region" description="Polar residues" evidence="6">
    <location>
        <begin position="470"/>
        <end position="479"/>
    </location>
</feature>
<accession>A0A9P5H8N7</accession>
<comment type="caution">
    <text evidence="7">The sequence shown here is derived from an EMBL/GenBank/DDBJ whole genome shotgun (WGS) entry which is preliminary data.</text>
</comment>
<dbReference type="Proteomes" id="UP000722485">
    <property type="component" value="Unassembled WGS sequence"/>
</dbReference>
<reference evidence="7" key="1">
    <citation type="submission" date="2020-03" db="EMBL/GenBank/DDBJ databases">
        <title>Draft Genome Sequence of Cylindrodendrum hubeiense.</title>
        <authorList>
            <person name="Buettner E."/>
            <person name="Kellner H."/>
        </authorList>
    </citation>
    <scope>NUCLEOTIDE SEQUENCE</scope>
    <source>
        <strain evidence="7">IHI 201604</strain>
    </source>
</reference>
<feature type="region of interest" description="Disordered" evidence="6">
    <location>
        <begin position="441"/>
        <end position="482"/>
    </location>
</feature>
<dbReference type="GO" id="GO:0005634">
    <property type="term" value="C:nucleus"/>
    <property type="evidence" value="ECO:0007669"/>
    <property type="project" value="UniProtKB-SubCell"/>
</dbReference>
<protein>
    <submittedName>
        <fullName evidence="7">Uncharacterized protein</fullName>
    </submittedName>
</protein>
<keyword evidence="3" id="KW-0238">DNA-binding</keyword>
<evidence type="ECO:0000256" key="6">
    <source>
        <dbReference type="SAM" id="MobiDB-lite"/>
    </source>
</evidence>
<keyword evidence="4" id="KW-0804">Transcription</keyword>
<gene>
    <name evidence="7" type="ORF">G7Z17_g5593</name>
</gene>
<sequence>MSEAPGALLKTCQTCFHAKIRCEKTQDSGLCDSSGAAAGAGAAAGVSAALGAGRIDQPEASSSTTIAPSIAPSQPQTASDNVSVSDASSSIHASQERLETTSPYSPFTRGMLTLEKGQEYLDIFRNKMTPYFPFVLVPDTVSIRDLDRDRPCLCLAVMCATSYSDPKLQEALGEHFNDMIATRLVQKDWFASALWSLQEELMKRNGPKLTTDEMRALAGTYYLASRVQNDQPTDKYLPYIIYLQKLTEELDDAVSMSQNSEYLTIELKRIKEMYVNTKSTLPFMLSECPTIQLQLQVLELLICQPSPDSVTLGPNGFQNVQGAASSNGLLDWLSQSLAAAKSLITVFLTLPHGAEGLMPNMNWIVLYSTASLSVRLDLLAVYYEQGHLRRILDLPYTLRQIVLRLEAAAGLEDGSEPPRNAFSHLATKGQQIERWYIHRTSHTSSPSMGSMLSSSDSSPPSFPPTETSTEAGITSSSNLVPDVGVTSDQNMVAASNTDNFWTATRAVQLDPDITMGNMLFTGDFDFSLPTSGSTAGPTGGFRFYSETDTKINMTDFDSGV</sequence>
<keyword evidence="8" id="KW-1185">Reference proteome</keyword>
<comment type="subcellular location">
    <subcellularLocation>
        <location evidence="1">Nucleus</location>
    </subcellularLocation>
</comment>
<evidence type="ECO:0000313" key="7">
    <source>
        <dbReference type="EMBL" id="KAF7550624.1"/>
    </source>
</evidence>
<feature type="compositionally biased region" description="Low complexity" evidence="6">
    <location>
        <begin position="442"/>
        <end position="469"/>
    </location>
</feature>
<proteinExistence type="predicted"/>